<dbReference type="Proteomes" id="UP000053259">
    <property type="component" value="Unassembled WGS sequence"/>
</dbReference>
<dbReference type="GO" id="GO:0003700">
    <property type="term" value="F:DNA-binding transcription factor activity"/>
    <property type="evidence" value="ECO:0007669"/>
    <property type="project" value="TreeGrafter"/>
</dbReference>
<dbReference type="RefSeq" id="XP_016208791.1">
    <property type="nucleotide sequence ID" value="XM_016363412.1"/>
</dbReference>
<reference evidence="3 4" key="1">
    <citation type="submission" date="2015-01" db="EMBL/GenBank/DDBJ databases">
        <title>The Genome Sequence of Ochroconis gallopava CBS43764.</title>
        <authorList>
            <consortium name="The Broad Institute Genomics Platform"/>
            <person name="Cuomo C."/>
            <person name="de Hoog S."/>
            <person name="Gorbushina A."/>
            <person name="Stielow B."/>
            <person name="Teixiera M."/>
            <person name="Abouelleil A."/>
            <person name="Chapman S.B."/>
            <person name="Priest M."/>
            <person name="Young S.K."/>
            <person name="Wortman J."/>
            <person name="Nusbaum C."/>
            <person name="Birren B."/>
        </authorList>
    </citation>
    <scope>NUCLEOTIDE SEQUENCE [LARGE SCALE GENOMIC DNA]</scope>
    <source>
        <strain evidence="3 4">CBS 43764</strain>
    </source>
</reference>
<keyword evidence="2" id="KW-0539">Nucleus</keyword>
<gene>
    <name evidence="3" type="ORF">PV09_09363</name>
</gene>
<dbReference type="VEuPathDB" id="FungiDB:PV09_09363"/>
<dbReference type="GO" id="GO:0000976">
    <property type="term" value="F:transcription cis-regulatory region binding"/>
    <property type="evidence" value="ECO:0007669"/>
    <property type="project" value="TreeGrafter"/>
</dbReference>
<protein>
    <recommendedName>
        <fullName evidence="5">Transcription factor domain-containing protein</fullName>
    </recommendedName>
</protein>
<dbReference type="PANTHER" id="PTHR37534:SF7">
    <property type="entry name" value="TRANSCRIPTIONAL ACTIVATOR PROTEIN UGA3"/>
    <property type="match status" value="1"/>
</dbReference>
<dbReference type="PANTHER" id="PTHR37534">
    <property type="entry name" value="TRANSCRIPTIONAL ACTIVATOR PROTEIN UGA3"/>
    <property type="match status" value="1"/>
</dbReference>
<name>A0A0D1YDW8_9PEZI</name>
<comment type="subcellular location">
    <subcellularLocation>
        <location evidence="1">Nucleus</location>
    </subcellularLocation>
</comment>
<accession>A0A0D1YDW8</accession>
<dbReference type="HOGENOM" id="CLU_023417_3_0_1"/>
<dbReference type="InParanoid" id="A0A0D1YDW8"/>
<evidence type="ECO:0000313" key="4">
    <source>
        <dbReference type="Proteomes" id="UP000053259"/>
    </source>
</evidence>
<dbReference type="InterPro" id="IPR021858">
    <property type="entry name" value="Fun_TF"/>
</dbReference>
<dbReference type="EMBL" id="KN847591">
    <property type="protein sequence ID" value="KIV98921.1"/>
    <property type="molecule type" value="Genomic_DNA"/>
</dbReference>
<dbReference type="GO" id="GO:0005634">
    <property type="term" value="C:nucleus"/>
    <property type="evidence" value="ECO:0007669"/>
    <property type="project" value="UniProtKB-SubCell"/>
</dbReference>
<sequence>MDLEPYVWNHFEEKYYALLLNLESSPVFYNDWIEKIQKMAKDCKALYFAVLANAASHISAMDDSSGMQQLAIRYYSISLENLARSITAAGKSQGYDTVLMVVIFLYLHGCIGLGTYEDIPCHLNAAIKIIKLQFLRRQDTVIRGTFDRLAVESVLYQIFLVTTSYWSKHSTLPRFDFDDMFWLDCENLLSRSTMFPGSSTSWNSPVLGVPISLFRLNIRLRQMYDHPDLNNDTTLARMKKDVTEWEEIIASTEPDGTDKQTICDDGMRMYVLVASLLVEELARKSTAASSQSDSANKWQLKSLLDIVRRREADKRWHRAFVANWPLYTAGFFVTSVDDMRLIRAAMEKRREASKVNVISRLKTDLERTWAHRGLS</sequence>
<proteinExistence type="predicted"/>
<evidence type="ECO:0000256" key="2">
    <source>
        <dbReference type="ARBA" id="ARBA00023242"/>
    </source>
</evidence>
<dbReference type="STRING" id="253628.A0A0D1YDW8"/>
<dbReference type="Pfam" id="PF11951">
    <property type="entry name" value="Fungal_trans_2"/>
    <property type="match status" value="1"/>
</dbReference>
<dbReference type="OrthoDB" id="1919336at2759"/>
<evidence type="ECO:0000256" key="1">
    <source>
        <dbReference type="ARBA" id="ARBA00004123"/>
    </source>
</evidence>
<dbReference type="GO" id="GO:0045944">
    <property type="term" value="P:positive regulation of transcription by RNA polymerase II"/>
    <property type="evidence" value="ECO:0007669"/>
    <property type="project" value="TreeGrafter"/>
</dbReference>
<evidence type="ECO:0000313" key="3">
    <source>
        <dbReference type="EMBL" id="KIV98921.1"/>
    </source>
</evidence>
<dbReference type="AlphaFoldDB" id="A0A0D1YDW8"/>
<dbReference type="GeneID" id="27317336"/>
<evidence type="ECO:0008006" key="5">
    <source>
        <dbReference type="Google" id="ProtNLM"/>
    </source>
</evidence>
<organism evidence="3 4">
    <name type="scientific">Verruconis gallopava</name>
    <dbReference type="NCBI Taxonomy" id="253628"/>
    <lineage>
        <taxon>Eukaryota</taxon>
        <taxon>Fungi</taxon>
        <taxon>Dikarya</taxon>
        <taxon>Ascomycota</taxon>
        <taxon>Pezizomycotina</taxon>
        <taxon>Dothideomycetes</taxon>
        <taxon>Pleosporomycetidae</taxon>
        <taxon>Venturiales</taxon>
        <taxon>Sympoventuriaceae</taxon>
        <taxon>Verruconis</taxon>
    </lineage>
</organism>
<keyword evidence="4" id="KW-1185">Reference proteome</keyword>